<feature type="domain" description="ABC transporter" evidence="5">
    <location>
        <begin position="5"/>
        <end position="241"/>
    </location>
</feature>
<dbReference type="PANTHER" id="PTHR42734">
    <property type="entry name" value="METAL TRANSPORT SYSTEM ATP-BINDING PROTEIN TM_0124-RELATED"/>
    <property type="match status" value="1"/>
</dbReference>
<organism evidence="6 7">
    <name type="scientific">Acetivibrio mesophilus</name>
    <dbReference type="NCBI Taxonomy" id="2487273"/>
    <lineage>
        <taxon>Bacteria</taxon>
        <taxon>Bacillati</taxon>
        <taxon>Bacillota</taxon>
        <taxon>Clostridia</taxon>
        <taxon>Eubacteriales</taxon>
        <taxon>Oscillospiraceae</taxon>
        <taxon>Acetivibrio</taxon>
    </lineage>
</organism>
<dbReference type="InterPro" id="IPR003439">
    <property type="entry name" value="ABC_transporter-like_ATP-bd"/>
</dbReference>
<dbReference type="PROSITE" id="PS00211">
    <property type="entry name" value="ABC_TRANSPORTER_1"/>
    <property type="match status" value="1"/>
</dbReference>
<keyword evidence="4 6" id="KW-0067">ATP-binding</keyword>
<accession>A0A4Q0I730</accession>
<dbReference type="Pfam" id="PF00005">
    <property type="entry name" value="ABC_tran"/>
    <property type="match status" value="1"/>
</dbReference>
<dbReference type="Proteomes" id="UP000289166">
    <property type="component" value="Unassembled WGS sequence"/>
</dbReference>
<dbReference type="InterPro" id="IPR017871">
    <property type="entry name" value="ABC_transporter-like_CS"/>
</dbReference>
<sequence>MEKVIEVKNLSFGYGERLILENMSFSVEKGDFVGVIGPNGSGKSTLVKLLLKQIRPIKGEINLLGQNIERFNQWNKIGYVAQKASSFNTSFPATVEEVVSANLFSKIGLFKRIKKQHKELVYKALETVGMEDYKDQLIGNLSGGQQQRVFIARVLVSEPEFIFLDEPTVGIDSESEGALYCLLGRLNQQRGLTIIMVSHDIGAVTVHANKIACMGNKGLVMNENTTEFAKNSLREIYGYDVNLHAHKHCCTNCWKKGAI</sequence>
<dbReference type="PANTHER" id="PTHR42734:SF17">
    <property type="entry name" value="METAL TRANSPORT SYSTEM ATP-BINDING PROTEIN TM_0124-RELATED"/>
    <property type="match status" value="1"/>
</dbReference>
<evidence type="ECO:0000256" key="3">
    <source>
        <dbReference type="ARBA" id="ARBA00022741"/>
    </source>
</evidence>
<comment type="similarity">
    <text evidence="1">Belongs to the ABC transporter superfamily.</text>
</comment>
<gene>
    <name evidence="6" type="ORF">EFD62_02985</name>
</gene>
<dbReference type="PROSITE" id="PS50893">
    <property type="entry name" value="ABC_TRANSPORTER_2"/>
    <property type="match status" value="1"/>
</dbReference>
<evidence type="ECO:0000256" key="1">
    <source>
        <dbReference type="ARBA" id="ARBA00005417"/>
    </source>
</evidence>
<dbReference type="EMBL" id="RLII01000002">
    <property type="protein sequence ID" value="RXE60206.1"/>
    <property type="molecule type" value="Genomic_DNA"/>
</dbReference>
<dbReference type="GO" id="GO:0016887">
    <property type="term" value="F:ATP hydrolysis activity"/>
    <property type="evidence" value="ECO:0007669"/>
    <property type="project" value="InterPro"/>
</dbReference>
<evidence type="ECO:0000313" key="7">
    <source>
        <dbReference type="Proteomes" id="UP000289166"/>
    </source>
</evidence>
<dbReference type="SUPFAM" id="SSF52540">
    <property type="entry name" value="P-loop containing nucleoside triphosphate hydrolases"/>
    <property type="match status" value="1"/>
</dbReference>
<dbReference type="RefSeq" id="WP_069193943.1">
    <property type="nucleotide sequence ID" value="NZ_RLII01000002.1"/>
</dbReference>
<name>A0A4Q0I730_9FIRM</name>
<keyword evidence="3" id="KW-0547">Nucleotide-binding</keyword>
<evidence type="ECO:0000256" key="2">
    <source>
        <dbReference type="ARBA" id="ARBA00022448"/>
    </source>
</evidence>
<reference evidence="7" key="1">
    <citation type="submission" date="2018-11" db="EMBL/GenBank/DDBJ databases">
        <title>Genome sequencing of a novel mesophilic and cellulolytic organism within the genus Hungateiclostridium.</title>
        <authorList>
            <person name="Rettenmaier R."/>
            <person name="Liebl W."/>
            <person name="Zverlov V."/>
        </authorList>
    </citation>
    <scope>NUCLEOTIDE SEQUENCE [LARGE SCALE GENOMIC DNA]</scope>
    <source>
        <strain evidence="7">N2K1</strain>
    </source>
</reference>
<proteinExistence type="inferred from homology"/>
<dbReference type="FunFam" id="3.40.50.300:FF:000134">
    <property type="entry name" value="Iron-enterobactin ABC transporter ATP-binding protein"/>
    <property type="match status" value="1"/>
</dbReference>
<protein>
    <submittedName>
        <fullName evidence="6">Metal ABC transporter ATP-binding protein</fullName>
    </submittedName>
</protein>
<evidence type="ECO:0000313" key="6">
    <source>
        <dbReference type="EMBL" id="RXE60206.1"/>
    </source>
</evidence>
<dbReference type="OrthoDB" id="9806726at2"/>
<keyword evidence="7" id="KW-1185">Reference proteome</keyword>
<evidence type="ECO:0000256" key="4">
    <source>
        <dbReference type="ARBA" id="ARBA00022840"/>
    </source>
</evidence>
<dbReference type="InterPro" id="IPR027417">
    <property type="entry name" value="P-loop_NTPase"/>
</dbReference>
<evidence type="ECO:0000259" key="5">
    <source>
        <dbReference type="PROSITE" id="PS50893"/>
    </source>
</evidence>
<comment type="caution">
    <text evidence="6">The sequence shown here is derived from an EMBL/GenBank/DDBJ whole genome shotgun (WGS) entry which is preliminary data.</text>
</comment>
<dbReference type="CDD" id="cd03235">
    <property type="entry name" value="ABC_Metallic_Cations"/>
    <property type="match status" value="1"/>
</dbReference>
<dbReference type="SMART" id="SM00382">
    <property type="entry name" value="AAA"/>
    <property type="match status" value="1"/>
</dbReference>
<dbReference type="InterPro" id="IPR003593">
    <property type="entry name" value="AAA+_ATPase"/>
</dbReference>
<dbReference type="Gene3D" id="3.40.50.300">
    <property type="entry name" value="P-loop containing nucleotide triphosphate hydrolases"/>
    <property type="match status" value="1"/>
</dbReference>
<dbReference type="InterPro" id="IPR050153">
    <property type="entry name" value="Metal_Ion_Import_ABC"/>
</dbReference>
<dbReference type="AlphaFoldDB" id="A0A4Q0I730"/>
<dbReference type="GO" id="GO:0005524">
    <property type="term" value="F:ATP binding"/>
    <property type="evidence" value="ECO:0007669"/>
    <property type="project" value="UniProtKB-KW"/>
</dbReference>
<keyword evidence="2" id="KW-0813">Transport</keyword>